<feature type="non-terminal residue" evidence="1">
    <location>
        <position position="65"/>
    </location>
</feature>
<dbReference type="AlphaFoldDB" id="A0A0D0A4H7"/>
<reference evidence="2" key="2">
    <citation type="submission" date="2015-01" db="EMBL/GenBank/DDBJ databases">
        <title>Evolutionary Origins and Diversification of the Mycorrhizal Mutualists.</title>
        <authorList>
            <consortium name="DOE Joint Genome Institute"/>
            <consortium name="Mycorrhizal Genomics Consortium"/>
            <person name="Kohler A."/>
            <person name="Kuo A."/>
            <person name="Nagy L.G."/>
            <person name="Floudas D."/>
            <person name="Copeland A."/>
            <person name="Barry K.W."/>
            <person name="Cichocki N."/>
            <person name="Veneault-Fourrey C."/>
            <person name="LaButti K."/>
            <person name="Lindquist E.A."/>
            <person name="Lipzen A."/>
            <person name="Lundell T."/>
            <person name="Morin E."/>
            <person name="Murat C."/>
            <person name="Riley R."/>
            <person name="Ohm R."/>
            <person name="Sun H."/>
            <person name="Tunlid A."/>
            <person name="Henrissat B."/>
            <person name="Grigoriev I.V."/>
            <person name="Hibbett D.S."/>
            <person name="Martin F."/>
        </authorList>
    </citation>
    <scope>NUCLEOTIDE SEQUENCE [LARGE SCALE GENOMIC DNA]</scope>
    <source>
        <strain evidence="2">UH-Slu-Lm8-n1</strain>
    </source>
</reference>
<dbReference type="HOGENOM" id="CLU_155624_2_1_1"/>
<dbReference type="EMBL" id="KN835523">
    <property type="protein sequence ID" value="KIK36506.1"/>
    <property type="molecule type" value="Genomic_DNA"/>
</dbReference>
<proteinExistence type="predicted"/>
<dbReference type="InParanoid" id="A0A0D0A4H7"/>
<organism evidence="1 2">
    <name type="scientific">Suillus luteus UH-Slu-Lm8-n1</name>
    <dbReference type="NCBI Taxonomy" id="930992"/>
    <lineage>
        <taxon>Eukaryota</taxon>
        <taxon>Fungi</taxon>
        <taxon>Dikarya</taxon>
        <taxon>Basidiomycota</taxon>
        <taxon>Agaricomycotina</taxon>
        <taxon>Agaricomycetes</taxon>
        <taxon>Agaricomycetidae</taxon>
        <taxon>Boletales</taxon>
        <taxon>Suillineae</taxon>
        <taxon>Suillaceae</taxon>
        <taxon>Suillus</taxon>
    </lineage>
</organism>
<name>A0A0D0A4H7_9AGAM</name>
<evidence type="ECO:0000313" key="1">
    <source>
        <dbReference type="EMBL" id="KIK36506.1"/>
    </source>
</evidence>
<gene>
    <name evidence="1" type="ORF">CY34DRAFT_27435</name>
</gene>
<accession>A0A0D0A4H7</accession>
<dbReference type="OrthoDB" id="2612965at2759"/>
<feature type="non-terminal residue" evidence="1">
    <location>
        <position position="1"/>
    </location>
</feature>
<keyword evidence="2" id="KW-1185">Reference proteome</keyword>
<protein>
    <submittedName>
        <fullName evidence="1">Uncharacterized protein</fullName>
    </submittedName>
</protein>
<sequence length="65" mass="7413">LLTYVRPTLSDKDIPHRKTLREEILKKAKATEVRVKEILKDIPGKVSFTFDAWTSDPGDPFLSVT</sequence>
<reference evidence="1 2" key="1">
    <citation type="submission" date="2014-04" db="EMBL/GenBank/DDBJ databases">
        <authorList>
            <consortium name="DOE Joint Genome Institute"/>
            <person name="Kuo A."/>
            <person name="Ruytinx J."/>
            <person name="Rineau F."/>
            <person name="Colpaert J."/>
            <person name="Kohler A."/>
            <person name="Nagy L.G."/>
            <person name="Floudas D."/>
            <person name="Copeland A."/>
            <person name="Barry K.W."/>
            <person name="Cichocki N."/>
            <person name="Veneault-Fourrey C."/>
            <person name="LaButti K."/>
            <person name="Lindquist E.A."/>
            <person name="Lipzen A."/>
            <person name="Lundell T."/>
            <person name="Morin E."/>
            <person name="Murat C."/>
            <person name="Sun H."/>
            <person name="Tunlid A."/>
            <person name="Henrissat B."/>
            <person name="Grigoriev I.V."/>
            <person name="Hibbett D.S."/>
            <person name="Martin F."/>
            <person name="Nordberg H.P."/>
            <person name="Cantor M.N."/>
            <person name="Hua S.X."/>
        </authorList>
    </citation>
    <scope>NUCLEOTIDE SEQUENCE [LARGE SCALE GENOMIC DNA]</scope>
    <source>
        <strain evidence="1 2">UH-Slu-Lm8-n1</strain>
    </source>
</reference>
<dbReference type="Proteomes" id="UP000054485">
    <property type="component" value="Unassembled WGS sequence"/>
</dbReference>
<evidence type="ECO:0000313" key="2">
    <source>
        <dbReference type="Proteomes" id="UP000054485"/>
    </source>
</evidence>